<organism evidence="2 3">
    <name type="scientific">Phanerochaete carnosa (strain HHB-10118-sp)</name>
    <name type="common">White-rot fungus</name>
    <name type="synonym">Peniophora carnosa</name>
    <dbReference type="NCBI Taxonomy" id="650164"/>
    <lineage>
        <taxon>Eukaryota</taxon>
        <taxon>Fungi</taxon>
        <taxon>Dikarya</taxon>
        <taxon>Basidiomycota</taxon>
        <taxon>Agaricomycotina</taxon>
        <taxon>Agaricomycetes</taxon>
        <taxon>Polyporales</taxon>
        <taxon>Phanerochaetaceae</taxon>
        <taxon>Phanerochaete</taxon>
    </lineage>
</organism>
<feature type="non-terminal residue" evidence="2">
    <location>
        <position position="119"/>
    </location>
</feature>
<dbReference type="RefSeq" id="XP_007400007.1">
    <property type="nucleotide sequence ID" value="XM_007399945.1"/>
</dbReference>
<reference evidence="2 3" key="1">
    <citation type="journal article" date="2012" name="BMC Genomics">
        <title>Comparative genomics of the white-rot fungi, Phanerochaete carnosa and P. chrysosporium, to elucidate the genetic basis of the distinct wood types they colonize.</title>
        <authorList>
            <person name="Suzuki H."/>
            <person name="MacDonald J."/>
            <person name="Syed K."/>
            <person name="Salamov A."/>
            <person name="Hori C."/>
            <person name="Aerts A."/>
            <person name="Henrissat B."/>
            <person name="Wiebenga A."/>
            <person name="vanKuyk P.A."/>
            <person name="Barry K."/>
            <person name="Lindquist E."/>
            <person name="LaButti K."/>
            <person name="Lapidus A."/>
            <person name="Lucas S."/>
            <person name="Coutinho P."/>
            <person name="Gong Y."/>
            <person name="Samejima M."/>
            <person name="Mahadevan R."/>
            <person name="Abou-Zaid M."/>
            <person name="de Vries R.P."/>
            <person name="Igarashi K."/>
            <person name="Yadav J.S."/>
            <person name="Grigoriev I.V."/>
            <person name="Master E.R."/>
        </authorList>
    </citation>
    <scope>NUCLEOTIDE SEQUENCE [LARGE SCALE GENOMIC DNA]</scope>
    <source>
        <strain evidence="2 3">HHB-10118-sp</strain>
    </source>
</reference>
<feature type="region of interest" description="Disordered" evidence="1">
    <location>
        <begin position="1"/>
        <end position="21"/>
    </location>
</feature>
<feature type="region of interest" description="Disordered" evidence="1">
    <location>
        <begin position="41"/>
        <end position="119"/>
    </location>
</feature>
<dbReference type="EMBL" id="JH930477">
    <property type="protein sequence ID" value="EKM50839.1"/>
    <property type="molecule type" value="Genomic_DNA"/>
</dbReference>
<proteinExistence type="predicted"/>
<dbReference type="KEGG" id="pco:PHACADRAFT_262710"/>
<dbReference type="GeneID" id="18918360"/>
<gene>
    <name evidence="2" type="ORF">PHACADRAFT_262710</name>
</gene>
<dbReference type="AlphaFoldDB" id="K5VW83"/>
<dbReference type="HOGENOM" id="CLU_2067036_0_0_1"/>
<feature type="compositionally biased region" description="Low complexity" evidence="1">
    <location>
        <begin position="97"/>
        <end position="119"/>
    </location>
</feature>
<name>K5VW83_PHACS</name>
<evidence type="ECO:0000313" key="3">
    <source>
        <dbReference type="Proteomes" id="UP000008370"/>
    </source>
</evidence>
<dbReference type="Proteomes" id="UP000008370">
    <property type="component" value="Unassembled WGS sequence"/>
</dbReference>
<keyword evidence="3" id="KW-1185">Reference proteome</keyword>
<accession>K5VW83</accession>
<evidence type="ECO:0000313" key="2">
    <source>
        <dbReference type="EMBL" id="EKM50839.1"/>
    </source>
</evidence>
<sequence length="119" mass="12369">MSRAYNAAVRRLGVESPPFATQLSKWAKNQDGDARNFEELGLSYATPLPSHSPLPHRRQDTSNSNPLIGGNSALLPSVSLGLDSTPTSGPSAPSDNGSGQSSAVPPPSSQIQAQSQSQS</sequence>
<evidence type="ECO:0000256" key="1">
    <source>
        <dbReference type="SAM" id="MobiDB-lite"/>
    </source>
</evidence>
<feature type="compositionally biased region" description="Polar residues" evidence="1">
    <location>
        <begin position="82"/>
        <end position="96"/>
    </location>
</feature>
<dbReference type="InParanoid" id="K5VW83"/>
<protein>
    <submittedName>
        <fullName evidence="2">Uncharacterized protein</fullName>
    </submittedName>
</protein>